<evidence type="ECO:0000256" key="1">
    <source>
        <dbReference type="ARBA" id="ARBA00012528"/>
    </source>
</evidence>
<dbReference type="SMART" id="SM00267">
    <property type="entry name" value="GGDEF"/>
    <property type="match status" value="1"/>
</dbReference>
<dbReference type="GO" id="GO:0052621">
    <property type="term" value="F:diguanylate cyclase activity"/>
    <property type="evidence" value="ECO:0007669"/>
    <property type="project" value="UniProtKB-EC"/>
</dbReference>
<dbReference type="AlphaFoldDB" id="A0A5C4XF79"/>
<dbReference type="Gene3D" id="3.30.70.270">
    <property type="match status" value="1"/>
</dbReference>
<name>A0A5C4XF79_9HYPH</name>
<gene>
    <name evidence="4" type="ORF">FHP24_18075</name>
</gene>
<dbReference type="RefSeq" id="WP_139677641.1">
    <property type="nucleotide sequence ID" value="NZ_VDMN01000004.1"/>
</dbReference>
<comment type="caution">
    <text evidence="4">The sequence shown here is derived from an EMBL/GenBank/DDBJ whole genome shotgun (WGS) entry which is preliminary data.</text>
</comment>
<evidence type="ECO:0000259" key="3">
    <source>
        <dbReference type="PROSITE" id="PS50887"/>
    </source>
</evidence>
<dbReference type="GO" id="GO:1902201">
    <property type="term" value="P:negative regulation of bacterial-type flagellum-dependent cell motility"/>
    <property type="evidence" value="ECO:0007669"/>
    <property type="project" value="TreeGrafter"/>
</dbReference>
<dbReference type="InterPro" id="IPR000160">
    <property type="entry name" value="GGDEF_dom"/>
</dbReference>
<protein>
    <recommendedName>
        <fullName evidence="1">diguanylate cyclase</fullName>
        <ecNumber evidence="1">2.7.7.65</ecNumber>
    </recommendedName>
</protein>
<dbReference type="Proteomes" id="UP000311605">
    <property type="component" value="Unassembled WGS sequence"/>
</dbReference>
<dbReference type="NCBIfam" id="TIGR00254">
    <property type="entry name" value="GGDEF"/>
    <property type="match status" value="1"/>
</dbReference>
<dbReference type="PANTHER" id="PTHR45138:SF9">
    <property type="entry name" value="DIGUANYLATE CYCLASE DGCM-RELATED"/>
    <property type="match status" value="1"/>
</dbReference>
<organism evidence="4 5">
    <name type="scientific">Aliirhizobium smilacinae</name>
    <dbReference type="NCBI Taxonomy" id="1395944"/>
    <lineage>
        <taxon>Bacteria</taxon>
        <taxon>Pseudomonadati</taxon>
        <taxon>Pseudomonadota</taxon>
        <taxon>Alphaproteobacteria</taxon>
        <taxon>Hyphomicrobiales</taxon>
        <taxon>Rhizobiaceae</taxon>
        <taxon>Aliirhizobium</taxon>
    </lineage>
</organism>
<dbReference type="EC" id="2.7.7.65" evidence="1"/>
<dbReference type="PANTHER" id="PTHR45138">
    <property type="entry name" value="REGULATORY COMPONENTS OF SENSORY TRANSDUCTION SYSTEM"/>
    <property type="match status" value="1"/>
</dbReference>
<dbReference type="InterPro" id="IPR050469">
    <property type="entry name" value="Diguanylate_Cyclase"/>
</dbReference>
<feature type="domain" description="GGDEF" evidence="3">
    <location>
        <begin position="62"/>
        <end position="195"/>
    </location>
</feature>
<dbReference type="Pfam" id="PF00990">
    <property type="entry name" value="GGDEF"/>
    <property type="match status" value="1"/>
</dbReference>
<dbReference type="GO" id="GO:0043709">
    <property type="term" value="P:cell adhesion involved in single-species biofilm formation"/>
    <property type="evidence" value="ECO:0007669"/>
    <property type="project" value="TreeGrafter"/>
</dbReference>
<dbReference type="InterPro" id="IPR029787">
    <property type="entry name" value="Nucleotide_cyclase"/>
</dbReference>
<dbReference type="PROSITE" id="PS50887">
    <property type="entry name" value="GGDEF"/>
    <property type="match status" value="1"/>
</dbReference>
<dbReference type="SUPFAM" id="SSF55073">
    <property type="entry name" value="Nucleotide cyclase"/>
    <property type="match status" value="1"/>
</dbReference>
<dbReference type="OrthoDB" id="9812260at2"/>
<dbReference type="InterPro" id="IPR043128">
    <property type="entry name" value="Rev_trsase/Diguanyl_cyclase"/>
</dbReference>
<evidence type="ECO:0000313" key="5">
    <source>
        <dbReference type="Proteomes" id="UP000311605"/>
    </source>
</evidence>
<accession>A0A5C4XF79</accession>
<evidence type="ECO:0000313" key="4">
    <source>
        <dbReference type="EMBL" id="TNM62012.1"/>
    </source>
</evidence>
<comment type="catalytic activity">
    <reaction evidence="2">
        <text>2 GTP = 3',3'-c-di-GMP + 2 diphosphate</text>
        <dbReference type="Rhea" id="RHEA:24898"/>
        <dbReference type="ChEBI" id="CHEBI:33019"/>
        <dbReference type="ChEBI" id="CHEBI:37565"/>
        <dbReference type="ChEBI" id="CHEBI:58805"/>
        <dbReference type="EC" id="2.7.7.65"/>
    </reaction>
</comment>
<dbReference type="EMBL" id="VDMN01000004">
    <property type="protein sequence ID" value="TNM62012.1"/>
    <property type="molecule type" value="Genomic_DNA"/>
</dbReference>
<sequence>MPYIVSQKREQPDSFDYSEQVATSGAAGGLWTASATDRCILSIEDFYRFGEPIVSECIEGGRACSIAIVDIDRLFRISELHGSECAAHVLSEFGTNLLHLSADLEMSVAHLGLDQFGLLLVGQDVALATESFDRLRQELVLRAIGWKGEMFNITVSIGVAEIHGMETFDNYLNAAEQFLFMAKMSGRNQVISDHTFSVAAH</sequence>
<evidence type="ECO:0000256" key="2">
    <source>
        <dbReference type="ARBA" id="ARBA00034247"/>
    </source>
</evidence>
<dbReference type="GO" id="GO:0005886">
    <property type="term" value="C:plasma membrane"/>
    <property type="evidence" value="ECO:0007669"/>
    <property type="project" value="TreeGrafter"/>
</dbReference>
<reference evidence="4 5" key="1">
    <citation type="submission" date="2019-06" db="EMBL/GenBank/DDBJ databases">
        <title>The draft genome of Rhizobium smilacinae PTYR-5.</title>
        <authorList>
            <person name="Liu L."/>
            <person name="Li L."/>
            <person name="Zhang X."/>
        </authorList>
    </citation>
    <scope>NUCLEOTIDE SEQUENCE [LARGE SCALE GENOMIC DNA]</scope>
    <source>
        <strain evidence="4 5">PTYR-5</strain>
    </source>
</reference>
<keyword evidence="5" id="KW-1185">Reference proteome</keyword>
<proteinExistence type="predicted"/>